<keyword evidence="2" id="KW-1133">Transmembrane helix</keyword>
<dbReference type="VEuPathDB" id="FungiDB:MFRU_042g00780"/>
<organism evidence="3 4">
    <name type="scientific">Monilinia fructicola</name>
    <name type="common">Brown rot fungus</name>
    <name type="synonym">Ciboria fructicola</name>
    <dbReference type="NCBI Taxonomy" id="38448"/>
    <lineage>
        <taxon>Eukaryota</taxon>
        <taxon>Fungi</taxon>
        <taxon>Dikarya</taxon>
        <taxon>Ascomycota</taxon>
        <taxon>Pezizomycotina</taxon>
        <taxon>Leotiomycetes</taxon>
        <taxon>Helotiales</taxon>
        <taxon>Sclerotiniaceae</taxon>
        <taxon>Monilinia</taxon>
    </lineage>
</organism>
<accession>A0A5M9JFV4</accession>
<evidence type="ECO:0000313" key="3">
    <source>
        <dbReference type="EMBL" id="KAA8566596.1"/>
    </source>
</evidence>
<feature type="region of interest" description="Disordered" evidence="1">
    <location>
        <begin position="1"/>
        <end position="70"/>
    </location>
</feature>
<protein>
    <recommendedName>
        <fullName evidence="5">Mid2 domain-containing protein</fullName>
    </recommendedName>
</protein>
<keyword evidence="2" id="KW-0472">Membrane</keyword>
<keyword evidence="2" id="KW-0812">Transmembrane</keyword>
<evidence type="ECO:0000256" key="2">
    <source>
        <dbReference type="SAM" id="Phobius"/>
    </source>
</evidence>
<evidence type="ECO:0008006" key="5">
    <source>
        <dbReference type="Google" id="ProtNLM"/>
    </source>
</evidence>
<feature type="compositionally biased region" description="Low complexity" evidence="1">
    <location>
        <begin position="47"/>
        <end position="70"/>
    </location>
</feature>
<feature type="compositionally biased region" description="Polar residues" evidence="1">
    <location>
        <begin position="36"/>
        <end position="46"/>
    </location>
</feature>
<dbReference type="AlphaFoldDB" id="A0A5M9JFV4"/>
<reference evidence="3 4" key="1">
    <citation type="submission" date="2019-06" db="EMBL/GenBank/DDBJ databases">
        <title>Genome Sequence of the Brown Rot Fungal Pathogen Monilinia fructicola.</title>
        <authorList>
            <person name="De Miccolis Angelini R.M."/>
            <person name="Landi L."/>
            <person name="Abate D."/>
            <person name="Pollastro S."/>
            <person name="Romanazzi G."/>
            <person name="Faretra F."/>
        </authorList>
    </citation>
    <scope>NUCLEOTIDE SEQUENCE [LARGE SCALE GENOMIC DNA]</scope>
    <source>
        <strain evidence="3 4">Mfrc123</strain>
    </source>
</reference>
<keyword evidence="4" id="KW-1185">Reference proteome</keyword>
<feature type="transmembrane region" description="Helical" evidence="2">
    <location>
        <begin position="74"/>
        <end position="97"/>
    </location>
</feature>
<sequence>MGDQGIGSSGSQIENRESDGSSGSHIIQRQLDVRTTPYQPTNASTATPTMSLQSQTPSSTSSSSKGLSSSDRTAIVAGVLGGVGGLLIISLIAIYFLQKRKTKKPTDRKGVTQKVSYNGLNSSFAGVPFIKKGNPSGESEIPRPPMVADTSYPGAYTRGGQSNYPDLSSERETDRFLPGHEEAQHRMSNGVNGFYPPSDNLISPVTTHDPFTDQNRLSQMSQNTISPTRPGLIRHDTMGFPLDDDDTSFIGPDGQQHRLSRVMQSPRFSVQESTIICPSPIHPSISQEDLEQVSPLYQSYPAEQSFSPVSALSGSWIAAHNPHLAATGSSGNIRRNVSQRTESSFAPSVISDTELERLGVGHRAYDVSMCDVERMHDFHFWELGRVKHARKQGRTARAKGNGRLIGEARMGRSVQGGIFKSALGSPI</sequence>
<evidence type="ECO:0000313" key="4">
    <source>
        <dbReference type="Proteomes" id="UP000322873"/>
    </source>
</evidence>
<name>A0A5M9JFV4_MONFR</name>
<proteinExistence type="predicted"/>
<dbReference type="EMBL" id="VICG01000012">
    <property type="protein sequence ID" value="KAA8566596.1"/>
    <property type="molecule type" value="Genomic_DNA"/>
</dbReference>
<gene>
    <name evidence="3" type="ORF">EYC84_009142</name>
</gene>
<evidence type="ECO:0000256" key="1">
    <source>
        <dbReference type="SAM" id="MobiDB-lite"/>
    </source>
</evidence>
<dbReference type="Proteomes" id="UP000322873">
    <property type="component" value="Unassembled WGS sequence"/>
</dbReference>
<comment type="caution">
    <text evidence="3">The sequence shown here is derived from an EMBL/GenBank/DDBJ whole genome shotgun (WGS) entry which is preliminary data.</text>
</comment>